<dbReference type="PANTHER" id="PTHR30518">
    <property type="entry name" value="ENDOLYTIC MUREIN TRANSGLYCOSYLASE"/>
    <property type="match status" value="1"/>
</dbReference>
<evidence type="ECO:0000256" key="4">
    <source>
        <dbReference type="ARBA" id="ARBA00023136"/>
    </source>
</evidence>
<comment type="catalytic activity">
    <reaction evidence="7">
        <text>a peptidoglycan chain = a peptidoglycan chain with N-acetyl-1,6-anhydromuramyl-[peptide] at the reducing end + a peptidoglycan chain with N-acetylglucosamine at the non-reducing end.</text>
        <dbReference type="EC" id="4.2.2.29"/>
    </reaction>
</comment>
<dbReference type="PANTHER" id="PTHR30518:SF2">
    <property type="entry name" value="ENDOLYTIC MUREIN TRANSGLYCOSYLASE"/>
    <property type="match status" value="1"/>
</dbReference>
<feature type="site" description="Important for catalytic activity" evidence="7">
    <location>
        <position position="267"/>
    </location>
</feature>
<dbReference type="CDD" id="cd08010">
    <property type="entry name" value="MltG_like"/>
    <property type="match status" value="1"/>
</dbReference>
<evidence type="ECO:0000313" key="8">
    <source>
        <dbReference type="EMBL" id="MYL47869.1"/>
    </source>
</evidence>
<dbReference type="GO" id="GO:0008932">
    <property type="term" value="F:lytic endotransglycosylase activity"/>
    <property type="evidence" value="ECO:0007669"/>
    <property type="project" value="UniProtKB-UniRule"/>
</dbReference>
<dbReference type="HAMAP" id="MF_02065">
    <property type="entry name" value="MltG"/>
    <property type="match status" value="1"/>
</dbReference>
<evidence type="ECO:0000313" key="9">
    <source>
        <dbReference type="Proteomes" id="UP000447393"/>
    </source>
</evidence>
<dbReference type="GO" id="GO:0071555">
    <property type="term" value="P:cell wall organization"/>
    <property type="evidence" value="ECO:0007669"/>
    <property type="project" value="UniProtKB-KW"/>
</dbReference>
<dbReference type="Pfam" id="PF02618">
    <property type="entry name" value="YceG"/>
    <property type="match status" value="1"/>
</dbReference>
<keyword evidence="6 7" id="KW-0961">Cell wall biogenesis/degradation</keyword>
<keyword evidence="5 7" id="KW-0456">Lyase</keyword>
<dbReference type="GO" id="GO:0009252">
    <property type="term" value="P:peptidoglycan biosynthetic process"/>
    <property type="evidence" value="ECO:0007669"/>
    <property type="project" value="UniProtKB-UniRule"/>
</dbReference>
<evidence type="ECO:0000256" key="5">
    <source>
        <dbReference type="ARBA" id="ARBA00023239"/>
    </source>
</evidence>
<feature type="transmembrane region" description="Helical" evidence="7">
    <location>
        <begin position="33"/>
        <end position="56"/>
    </location>
</feature>
<comment type="caution">
    <text evidence="8">The sequence shown here is derived from an EMBL/GenBank/DDBJ whole genome shotgun (WGS) entry which is preliminary data.</text>
</comment>
<proteinExistence type="inferred from homology"/>
<accession>A0A845E0P2</accession>
<evidence type="ECO:0000256" key="3">
    <source>
        <dbReference type="ARBA" id="ARBA00022989"/>
    </source>
</evidence>
<sequence length="380" mass="43176">MKGGSPLSNSDFKNQYKKRLKNRIEEASKVRKIVSIILTVLVLALLIGGVTGYLYVKSALEPVEPGNDKQINVEIPLGSSTSSIAGILEENEVIKNDLIFRFYTKFKNESGFQAGNYQFTSSMTLNEIIETLKTGKLVKESVYKVTVPEGRNLEQIAEVYAEDLPFTKEEFMEKVDDESYVKEKMSEYPQLLTEDILNEDIRHPLEGYLFAATYDVYVEDPTIDQIVKKMLDKTKAVVLPYVNQLGNVEGIENVHDLVTMASLLENEARTPESRQMISGVFQNRLVEDMKLQTDPTVLYAHGEHKDRVLYEDLEIESPYNTYYITGLPVGPISNFNENSLQAAAKPKEHDYYYFLADSSGEIHYASSLEEHNQLKSEYIN</sequence>
<dbReference type="EC" id="4.2.2.29" evidence="7"/>
<keyword evidence="2 7" id="KW-0812">Transmembrane</keyword>
<keyword evidence="4 7" id="KW-0472">Membrane</keyword>
<evidence type="ECO:0000256" key="7">
    <source>
        <dbReference type="HAMAP-Rule" id="MF_02065"/>
    </source>
</evidence>
<keyword evidence="1 7" id="KW-1003">Cell membrane</keyword>
<dbReference type="Proteomes" id="UP000447393">
    <property type="component" value="Unassembled WGS sequence"/>
</dbReference>
<dbReference type="OrthoDB" id="9814591at2"/>
<evidence type="ECO:0000256" key="2">
    <source>
        <dbReference type="ARBA" id="ARBA00022692"/>
    </source>
</evidence>
<reference evidence="8 9" key="1">
    <citation type="submission" date="2019-11" db="EMBL/GenBank/DDBJ databases">
        <title>Genome sequences of 17 halophilic strains isolated from different environments.</title>
        <authorList>
            <person name="Furrow R.E."/>
        </authorList>
    </citation>
    <scope>NUCLEOTIDE SEQUENCE [LARGE SCALE GENOMIC DNA]</scope>
    <source>
        <strain evidence="8 9">22505_10_Sand</strain>
    </source>
</reference>
<dbReference type="AlphaFoldDB" id="A0A845E0P2"/>
<protein>
    <recommendedName>
        <fullName evidence="7">Endolytic murein transglycosylase</fullName>
        <ecNumber evidence="7">4.2.2.29</ecNumber>
    </recommendedName>
    <alternativeName>
        <fullName evidence="7">Peptidoglycan lytic transglycosylase</fullName>
    </alternativeName>
    <alternativeName>
        <fullName evidence="7">Peptidoglycan polymerization terminase</fullName>
    </alternativeName>
</protein>
<organism evidence="8 9">
    <name type="scientific">Halobacillus litoralis</name>
    <dbReference type="NCBI Taxonomy" id="45668"/>
    <lineage>
        <taxon>Bacteria</taxon>
        <taxon>Bacillati</taxon>
        <taxon>Bacillota</taxon>
        <taxon>Bacilli</taxon>
        <taxon>Bacillales</taxon>
        <taxon>Bacillaceae</taxon>
        <taxon>Halobacillus</taxon>
    </lineage>
</organism>
<gene>
    <name evidence="7 8" type="primary">mltG</name>
    <name evidence="8" type="ORF">GLV98_00140</name>
</gene>
<comment type="function">
    <text evidence="7">Functions as a peptidoglycan terminase that cleaves nascent peptidoglycan strands endolytically to terminate their elongation.</text>
</comment>
<evidence type="ECO:0000256" key="6">
    <source>
        <dbReference type="ARBA" id="ARBA00023316"/>
    </source>
</evidence>
<dbReference type="EMBL" id="WMEZ01000001">
    <property type="protein sequence ID" value="MYL47869.1"/>
    <property type="molecule type" value="Genomic_DNA"/>
</dbReference>
<comment type="similarity">
    <text evidence="7">Belongs to the transglycosylase MltG family.</text>
</comment>
<comment type="subcellular location">
    <subcellularLocation>
        <location evidence="7">Cell membrane</location>
        <topology evidence="7">Single-pass membrane protein</topology>
    </subcellularLocation>
</comment>
<evidence type="ECO:0000256" key="1">
    <source>
        <dbReference type="ARBA" id="ARBA00022475"/>
    </source>
</evidence>
<keyword evidence="3 7" id="KW-1133">Transmembrane helix</keyword>
<dbReference type="InterPro" id="IPR003770">
    <property type="entry name" value="MLTG-like"/>
</dbReference>
<name>A0A845E0P2_9BACI</name>
<dbReference type="GO" id="GO:0005886">
    <property type="term" value="C:plasma membrane"/>
    <property type="evidence" value="ECO:0007669"/>
    <property type="project" value="UniProtKB-SubCell"/>
</dbReference>
<dbReference type="NCBIfam" id="TIGR00247">
    <property type="entry name" value="endolytic transglycosylase MltG"/>
    <property type="match status" value="1"/>
</dbReference>
<dbReference type="Gene3D" id="3.30.1490.480">
    <property type="entry name" value="Endolytic murein transglycosylase"/>
    <property type="match status" value="1"/>
</dbReference>